<keyword evidence="1" id="KW-0614">Plasmid</keyword>
<keyword evidence="1" id="KW-0378">Hydrolase</keyword>
<proteinExistence type="predicted"/>
<dbReference type="EMBL" id="CP081674">
    <property type="protein sequence ID" value="QZH69395.1"/>
    <property type="molecule type" value="Genomic_DNA"/>
</dbReference>
<geneLocation type="plasmid" evidence="1 2">
    <name>unnamed1</name>
</geneLocation>
<evidence type="ECO:0000313" key="2">
    <source>
        <dbReference type="Proteomes" id="UP000825598"/>
    </source>
</evidence>
<name>A0ACD1FQP6_MYCFR</name>
<keyword evidence="2" id="KW-1185">Reference proteome</keyword>
<protein>
    <submittedName>
        <fullName evidence="1">SGNH/GDSL hydrolase family protein</fullName>
    </submittedName>
</protein>
<reference evidence="1" key="1">
    <citation type="submission" date="2021-07" db="EMBL/GenBank/DDBJ databases">
        <title>Complete Genome Sequences of Mycobacterium farcinogenes Isolated from Clinical Specimens from Patients in Thailand.</title>
        <authorList>
            <person name="Sodsai P."/>
        </authorList>
    </citation>
    <scope>NUCLEOTIDE SEQUENCE</scope>
    <source>
        <strain evidence="1">BKK/CU-MFGFA-001</strain>
    </source>
</reference>
<accession>A0ACD1FQP6</accession>
<dbReference type="Proteomes" id="UP000825598">
    <property type="component" value="Plasmid unnamed1"/>
</dbReference>
<gene>
    <name evidence="1" type="ORF">K6L26_30830</name>
</gene>
<sequence>MASRTILCVGDSNTRGQYGVDYVAPLAARLRSHDVTVTGAGVNGDCSANVLQRLDSIIKQRPSAVVILIGTNDIWSTLSEKNAGRMVRRKQLPAAPTLGVFRENLAAITRRLRAQTDARIALMSPPVLGQDIASRAGHTGQRFSVAVEEVAAAHDVSYLPLHERQCGYLAVSNAPTVPLPPGTLERILSVGDGDRSGYDQR</sequence>
<evidence type="ECO:0000313" key="1">
    <source>
        <dbReference type="EMBL" id="QZH69395.1"/>
    </source>
</evidence>
<organism evidence="1 2">
    <name type="scientific">Mycolicibacterium farcinogenes</name>
    <name type="common">Mycobacterium farcinogenes</name>
    <dbReference type="NCBI Taxonomy" id="1802"/>
    <lineage>
        <taxon>Bacteria</taxon>
        <taxon>Bacillati</taxon>
        <taxon>Actinomycetota</taxon>
        <taxon>Actinomycetes</taxon>
        <taxon>Mycobacteriales</taxon>
        <taxon>Mycobacteriaceae</taxon>
        <taxon>Mycolicibacterium</taxon>
    </lineage>
</organism>